<dbReference type="EMBL" id="SNZE01000007">
    <property type="protein sequence ID" value="TDR31877.1"/>
    <property type="molecule type" value="Genomic_DNA"/>
</dbReference>
<dbReference type="RefSeq" id="WP_133619593.1">
    <property type="nucleotide sequence ID" value="NZ_SNZE01000007.1"/>
</dbReference>
<proteinExistence type="predicted"/>
<dbReference type="PANTHER" id="PTHR30373:SF8">
    <property type="entry name" value="BLL7265 PROTEIN"/>
    <property type="match status" value="1"/>
</dbReference>
<reference evidence="2 3" key="1">
    <citation type="submission" date="2019-03" db="EMBL/GenBank/DDBJ databases">
        <title>Genomic Encyclopedia of Type Strains, Phase IV (KMG-IV): sequencing the most valuable type-strain genomes for metagenomic binning, comparative biology and taxonomic classification.</title>
        <authorList>
            <person name="Goeker M."/>
        </authorList>
    </citation>
    <scope>NUCLEOTIDE SEQUENCE [LARGE SCALE GENOMIC DNA]</scope>
    <source>
        <strain evidence="2 3">DSM 102852</strain>
    </source>
</reference>
<gene>
    <name evidence="2" type="ORF">DFR44_10794</name>
</gene>
<name>A0A4R6Y8X8_9BURK</name>
<evidence type="ECO:0000259" key="1">
    <source>
        <dbReference type="Pfam" id="PF04536"/>
    </source>
</evidence>
<comment type="caution">
    <text evidence="2">The sequence shown here is derived from an EMBL/GenBank/DDBJ whole genome shotgun (WGS) entry which is preliminary data.</text>
</comment>
<dbReference type="Proteomes" id="UP000294480">
    <property type="component" value="Unassembled WGS sequence"/>
</dbReference>
<dbReference type="InterPro" id="IPR007621">
    <property type="entry name" value="TPM_dom"/>
</dbReference>
<sequence>MKHFSPLNLTFFEHTNRLFRHWFTPSWRLKKLLSSHDLETIAQLIEASETHHTAEIAVALETRLPWSYLRRQACSRERAWSIFSKMQVWDTSDNNGVLLYFLLAERRIEIVADRACAQIIDEAQWNAWLHILYLAIQEKNLANGIQTVISELSAQLTLYFPQTEQNQKNLVSNRPHII</sequence>
<dbReference type="PANTHER" id="PTHR30373">
    <property type="entry name" value="UPF0603 PROTEIN YGCG"/>
    <property type="match status" value="1"/>
</dbReference>
<evidence type="ECO:0000313" key="3">
    <source>
        <dbReference type="Proteomes" id="UP000294480"/>
    </source>
</evidence>
<accession>A0A4R6Y8X8</accession>
<feature type="domain" description="TPM" evidence="1">
    <location>
        <begin position="31"/>
        <end position="154"/>
    </location>
</feature>
<dbReference type="Pfam" id="PF04536">
    <property type="entry name" value="TPM_phosphatase"/>
    <property type="match status" value="1"/>
</dbReference>
<evidence type="ECO:0000313" key="2">
    <source>
        <dbReference type="EMBL" id="TDR31877.1"/>
    </source>
</evidence>
<keyword evidence="3" id="KW-1185">Reference proteome</keyword>
<dbReference type="AlphaFoldDB" id="A0A4R6Y8X8"/>
<dbReference type="OrthoDB" id="5683663at2"/>
<organism evidence="2 3">
    <name type="scientific">Hydromonas duriensis</name>
    <dbReference type="NCBI Taxonomy" id="1527608"/>
    <lineage>
        <taxon>Bacteria</taxon>
        <taxon>Pseudomonadati</taxon>
        <taxon>Pseudomonadota</taxon>
        <taxon>Betaproteobacteria</taxon>
        <taxon>Burkholderiales</taxon>
        <taxon>Burkholderiaceae</taxon>
        <taxon>Hydromonas</taxon>
    </lineage>
</organism>
<protein>
    <submittedName>
        <fullName evidence="2">TLP18.3/Psb32/MOLO-1 phosphatase superfamily protein</fullName>
    </submittedName>
</protein>
<dbReference type="Gene3D" id="3.10.310.50">
    <property type="match status" value="1"/>
</dbReference>